<feature type="region of interest" description="Disordered" evidence="1">
    <location>
        <begin position="104"/>
        <end position="126"/>
    </location>
</feature>
<feature type="compositionally biased region" description="Acidic residues" evidence="1">
    <location>
        <begin position="109"/>
        <end position="126"/>
    </location>
</feature>
<evidence type="ECO:0000313" key="3">
    <source>
        <dbReference type="EMBL" id="VFT78696.1"/>
    </source>
</evidence>
<evidence type="ECO:0000256" key="1">
    <source>
        <dbReference type="SAM" id="MobiDB-lite"/>
    </source>
</evidence>
<accession>A0A485K5E0</accession>
<protein>
    <submittedName>
        <fullName evidence="3">Aste57867_1480 protein</fullName>
    </submittedName>
</protein>
<gene>
    <name evidence="3" type="primary">Aste57867_1480</name>
    <name evidence="2" type="ORF">As57867_001479</name>
    <name evidence="3" type="ORF">ASTE57867_1480</name>
</gene>
<dbReference type="EMBL" id="CAADRA010000119">
    <property type="protein sequence ID" value="VFT78696.1"/>
    <property type="molecule type" value="Genomic_DNA"/>
</dbReference>
<proteinExistence type="predicted"/>
<organism evidence="3 4">
    <name type="scientific">Aphanomyces stellatus</name>
    <dbReference type="NCBI Taxonomy" id="120398"/>
    <lineage>
        <taxon>Eukaryota</taxon>
        <taxon>Sar</taxon>
        <taxon>Stramenopiles</taxon>
        <taxon>Oomycota</taxon>
        <taxon>Saprolegniomycetes</taxon>
        <taxon>Saprolegniales</taxon>
        <taxon>Verrucalvaceae</taxon>
        <taxon>Aphanomyces</taxon>
    </lineage>
</organism>
<dbReference type="Proteomes" id="UP000332933">
    <property type="component" value="Unassembled WGS sequence"/>
</dbReference>
<dbReference type="AlphaFoldDB" id="A0A485K5E0"/>
<evidence type="ECO:0000313" key="4">
    <source>
        <dbReference type="Proteomes" id="UP000332933"/>
    </source>
</evidence>
<name>A0A485K5E0_9STRA</name>
<evidence type="ECO:0000313" key="2">
    <source>
        <dbReference type="EMBL" id="KAF0718803.1"/>
    </source>
</evidence>
<reference evidence="2" key="2">
    <citation type="submission" date="2019-06" db="EMBL/GenBank/DDBJ databases">
        <title>Genomics analysis of Aphanomyces spp. identifies a new class of oomycete effector associated with host adaptation.</title>
        <authorList>
            <person name="Gaulin E."/>
        </authorList>
    </citation>
    <scope>NUCLEOTIDE SEQUENCE</scope>
    <source>
        <strain evidence="2">CBS 578.67</strain>
    </source>
</reference>
<sequence length="126" mass="14215">MQPRPLVDAADQPWRAFKDAMMMPPAMVGLKQAHEANVAIAAFKLCAYFKQLGFHSMQLGSYKFLVQWTGHMFPTIELNAAGSVASIRPVGRLTKEEIDRVFFRSRSDDDNDDDSDDEDDDELQSC</sequence>
<keyword evidence="4" id="KW-1185">Reference proteome</keyword>
<dbReference type="EMBL" id="VJMH01000119">
    <property type="protein sequence ID" value="KAF0718803.1"/>
    <property type="molecule type" value="Genomic_DNA"/>
</dbReference>
<reference evidence="3 4" key="1">
    <citation type="submission" date="2019-03" db="EMBL/GenBank/DDBJ databases">
        <authorList>
            <person name="Gaulin E."/>
            <person name="Dumas B."/>
        </authorList>
    </citation>
    <scope>NUCLEOTIDE SEQUENCE [LARGE SCALE GENOMIC DNA]</scope>
    <source>
        <strain evidence="3">CBS 568.67</strain>
    </source>
</reference>